<organism evidence="5">
    <name type="scientific">Lygus hesperus</name>
    <name type="common">Western plant bug</name>
    <dbReference type="NCBI Taxonomy" id="30085"/>
    <lineage>
        <taxon>Eukaryota</taxon>
        <taxon>Metazoa</taxon>
        <taxon>Ecdysozoa</taxon>
        <taxon>Arthropoda</taxon>
        <taxon>Hexapoda</taxon>
        <taxon>Insecta</taxon>
        <taxon>Pterygota</taxon>
        <taxon>Neoptera</taxon>
        <taxon>Paraneoptera</taxon>
        <taxon>Hemiptera</taxon>
        <taxon>Heteroptera</taxon>
        <taxon>Panheteroptera</taxon>
        <taxon>Cimicomorpha</taxon>
        <taxon>Miridae</taxon>
        <taxon>Mirini</taxon>
        <taxon>Lygus</taxon>
    </lineage>
</organism>
<protein>
    <submittedName>
        <fullName evidence="5">SWM histone demethylase complex subunit phf2</fullName>
    </submittedName>
</protein>
<keyword evidence="3" id="KW-0862">Zinc</keyword>
<reference evidence="5" key="1">
    <citation type="journal article" date="2014" name="PLoS ONE">
        <title>Transcriptome-Based Identification of ABC Transporters in the Western Tarnished Plant Bug Lygus hesperus.</title>
        <authorList>
            <person name="Hull J.J."/>
            <person name="Chaney K."/>
            <person name="Geib S.M."/>
            <person name="Fabrick J.A."/>
            <person name="Brent C.S."/>
            <person name="Walsh D."/>
            <person name="Lavine L.C."/>
        </authorList>
    </citation>
    <scope>NUCLEOTIDE SEQUENCE</scope>
</reference>
<dbReference type="InterPro" id="IPR001965">
    <property type="entry name" value="Znf_PHD"/>
</dbReference>
<dbReference type="InterPro" id="IPR057251">
    <property type="entry name" value="FP_C"/>
</dbReference>
<dbReference type="SMART" id="SM00249">
    <property type="entry name" value="PHD"/>
    <property type="match status" value="1"/>
</dbReference>
<reference evidence="5" key="2">
    <citation type="submission" date="2014-07" db="EMBL/GenBank/DDBJ databases">
        <authorList>
            <person name="Hull J."/>
        </authorList>
    </citation>
    <scope>NUCLEOTIDE SEQUENCE</scope>
</reference>
<dbReference type="EMBL" id="GBHO01013672">
    <property type="protein sequence ID" value="JAG29932.1"/>
    <property type="molecule type" value="Transcribed_RNA"/>
</dbReference>
<feature type="domain" description="Zinc finger PHD-type" evidence="4">
    <location>
        <begin position="2"/>
        <end position="56"/>
    </location>
</feature>
<dbReference type="Pfam" id="PF25298">
    <property type="entry name" value="Baculo_FP_2nd"/>
    <property type="match status" value="1"/>
</dbReference>
<dbReference type="InterPro" id="IPR004941">
    <property type="entry name" value="FP_N"/>
</dbReference>
<dbReference type="CDD" id="cd15489">
    <property type="entry name" value="PHD_SF"/>
    <property type="match status" value="1"/>
</dbReference>
<sequence>MNCAKCHRLLFSPRKTAKCSICKTAFHPLCTRIKTMENFKNMTADERGKWMCDTCHQGAIDLVDLRCSSDRDSDDPTPEAVIEQLSLGSKIEMLLRKFAILDGKLDSVGHSMGFFEDQFEDMKKDLSSLRATVEEIVTESGTLHEEHQELKGTVRYLTDKLNDLDQYLLSTTLEVKGIPQRKKENLHEILKTLARKIKAPFEDRDVESVSRIRSSTKSSATDSNSSKIVIKFSNTAIRNMWLKQMKVNRNIKAKDLNINFPETEIFINERLTAANDRLFWHVRKFARQHQYKFAWTVDGRMFLRKDSSAKPIRIFDFNQLATMDAQEQLRPSTPVAAEEI</sequence>
<proteinExistence type="predicted"/>
<dbReference type="InterPro" id="IPR011011">
    <property type="entry name" value="Znf_FYVE_PHD"/>
</dbReference>
<dbReference type="Pfam" id="PF03258">
    <property type="entry name" value="Baculo_FP"/>
    <property type="match status" value="1"/>
</dbReference>
<keyword evidence="5" id="KW-0808">Transferase</keyword>
<keyword evidence="1" id="KW-0479">Metal-binding</keyword>
<dbReference type="Gene3D" id="3.30.40.10">
    <property type="entry name" value="Zinc/RING finger domain, C3HC4 (zinc finger)"/>
    <property type="match status" value="1"/>
</dbReference>
<evidence type="ECO:0000313" key="5">
    <source>
        <dbReference type="EMBL" id="JAG29932.1"/>
    </source>
</evidence>
<dbReference type="SUPFAM" id="SSF57903">
    <property type="entry name" value="FYVE/PHD zinc finger"/>
    <property type="match status" value="1"/>
</dbReference>
<accession>A0A0A9YA31</accession>
<dbReference type="InterPro" id="IPR013083">
    <property type="entry name" value="Znf_RING/FYVE/PHD"/>
</dbReference>
<evidence type="ECO:0000256" key="2">
    <source>
        <dbReference type="ARBA" id="ARBA00022771"/>
    </source>
</evidence>
<evidence type="ECO:0000259" key="4">
    <source>
        <dbReference type="SMART" id="SM00249"/>
    </source>
</evidence>
<dbReference type="GO" id="GO:0032259">
    <property type="term" value="P:methylation"/>
    <property type="evidence" value="ECO:0007669"/>
    <property type="project" value="UniProtKB-KW"/>
</dbReference>
<name>A0A0A9YA31_LYGHE</name>
<evidence type="ECO:0000256" key="3">
    <source>
        <dbReference type="ARBA" id="ARBA00022833"/>
    </source>
</evidence>
<dbReference type="GO" id="GO:0008270">
    <property type="term" value="F:zinc ion binding"/>
    <property type="evidence" value="ECO:0007669"/>
    <property type="project" value="UniProtKB-KW"/>
</dbReference>
<evidence type="ECO:0000256" key="1">
    <source>
        <dbReference type="ARBA" id="ARBA00022723"/>
    </source>
</evidence>
<gene>
    <name evidence="5" type="primary">phf2_0</name>
    <name evidence="5" type="ORF">CM83_22097</name>
</gene>
<dbReference type="AlphaFoldDB" id="A0A0A9YA31"/>
<keyword evidence="2" id="KW-0863">Zinc-finger</keyword>
<keyword evidence="5" id="KW-0489">Methyltransferase</keyword>
<dbReference type="GO" id="GO:0008168">
    <property type="term" value="F:methyltransferase activity"/>
    <property type="evidence" value="ECO:0007669"/>
    <property type="project" value="UniProtKB-KW"/>
</dbReference>